<dbReference type="Proteomes" id="UP001059971">
    <property type="component" value="Chromosome 1"/>
</dbReference>
<gene>
    <name evidence="1" type="ORF">SBA_ch1_06130</name>
</gene>
<dbReference type="EMBL" id="AP018817">
    <property type="protein sequence ID" value="BBF68413.1"/>
    <property type="molecule type" value="Genomic_DNA"/>
</dbReference>
<keyword evidence="2" id="KW-1185">Reference proteome</keyword>
<reference evidence="1" key="1">
    <citation type="submission" date="2018-07" db="EMBL/GenBank/DDBJ databases">
        <title>Complete genome sequence of Sphingomonas bisphenolicum strain AO1, a bisphenol A degradative bacterium isolated from Japanese farm field.</title>
        <authorList>
            <person name="Murakami M."/>
            <person name="Koh M."/>
            <person name="Koba S."/>
            <person name="Matsumura Y."/>
        </authorList>
    </citation>
    <scope>NUCLEOTIDE SEQUENCE</scope>
    <source>
        <strain evidence="1">AO1</strain>
    </source>
</reference>
<sequence length="226" mass="26263">MRTGDLRGCDLDARANLMFALATVMRRFFRRNRHLNFYFLTFIHDGWHRLSNEPVLPLKDICTRMRNVMHGKGLQWIAIIEVDALKNVPRTGKDRWLLPHVHMIAWTEKDWRPSDLAARLAASERLTCDMGAMTVAGRRIQHRHTLSHLCYYLLKPPYQCKSRSFDANRGRYCLYHVLKHVPPHLSVAMCRMLSSVQIKQLMMISGAEAKAVRRQVMAQMKQIPAG</sequence>
<accession>A0ABM7FXY3</accession>
<protein>
    <recommendedName>
        <fullName evidence="3">Replication protein</fullName>
    </recommendedName>
</protein>
<name>A0ABM7FXY3_9SPHN</name>
<evidence type="ECO:0008006" key="3">
    <source>
        <dbReference type="Google" id="ProtNLM"/>
    </source>
</evidence>
<organism evidence="1 2">
    <name type="scientific">Sphingomonas bisphenolicum</name>
    <dbReference type="NCBI Taxonomy" id="296544"/>
    <lineage>
        <taxon>Bacteria</taxon>
        <taxon>Pseudomonadati</taxon>
        <taxon>Pseudomonadota</taxon>
        <taxon>Alphaproteobacteria</taxon>
        <taxon>Sphingomonadales</taxon>
        <taxon>Sphingomonadaceae</taxon>
        <taxon>Sphingomonas</taxon>
    </lineage>
</organism>
<proteinExistence type="predicted"/>
<evidence type="ECO:0000313" key="2">
    <source>
        <dbReference type="Proteomes" id="UP001059971"/>
    </source>
</evidence>
<evidence type="ECO:0000313" key="1">
    <source>
        <dbReference type="EMBL" id="BBF68413.1"/>
    </source>
</evidence>